<dbReference type="GO" id="GO:0005975">
    <property type="term" value="P:carbohydrate metabolic process"/>
    <property type="evidence" value="ECO:0007669"/>
    <property type="project" value="InterPro"/>
</dbReference>
<protein>
    <submittedName>
        <fullName evidence="7">Carbohydrate kinase</fullName>
    </submittedName>
</protein>
<dbReference type="Gene3D" id="3.30.420.40">
    <property type="match status" value="2"/>
</dbReference>
<evidence type="ECO:0000256" key="4">
    <source>
        <dbReference type="RuleBase" id="RU003733"/>
    </source>
</evidence>
<sequence>MYFLGYDIGSSSIKAALVDAKTLEEISVAKYPEKEMPIQSDKEGWAEQNPEEWWDNLISVTNLLLEKARVNRFDISAIGIAYQMHGLVLVDRQQQVLRPAIIWCDSRAVSIGQTAKEQLGEAFCLNHLLNTPGNFTASKLSWVKENEPGLYKKIYKFMLPGDFIGMKMTDEIVTTIGGLSEGIFWDFKEKRVSKEILDQFGIESKLVPEVVVGIGIQGKLSSGAAEILGLKPNIPIAYRAGDQPNNAMALNVLKPGEIAATGGTSGVIYGISKKPLFDLKSRVNGFAHVNYTQENGMIGILLCINGAGIQYSWTRSLLGEQMSYEQIEQVAATVPIGANGLSFLPFGNGAERIFENRMVGAHMSGIDLNRHSKPDIFRATIEGIAFAFVYGARIMREMGLTIDKIRVGNDNLFQSEIFSKTIAVLLHAKIEIYETTGASGAAKAAGVGAGFIDSIEEAMSTQKIIKTVLPDDEITSYQMAFNNWEKALEKQLKN</sequence>
<keyword evidence="2 4" id="KW-0808">Transferase</keyword>
<dbReference type="InterPro" id="IPR018485">
    <property type="entry name" value="FGGY_C"/>
</dbReference>
<keyword evidence="3 4" id="KW-0418">Kinase</keyword>
<feature type="domain" description="Carbohydrate kinase FGGY C-terminal" evidence="6">
    <location>
        <begin position="259"/>
        <end position="448"/>
    </location>
</feature>
<comment type="similarity">
    <text evidence="1 4">Belongs to the FGGY kinase family.</text>
</comment>
<keyword evidence="8" id="KW-1185">Reference proteome</keyword>
<dbReference type="InterPro" id="IPR000577">
    <property type="entry name" value="Carb_kinase_FGGY"/>
</dbReference>
<dbReference type="PANTHER" id="PTHR43095">
    <property type="entry name" value="SUGAR KINASE"/>
    <property type="match status" value="1"/>
</dbReference>
<reference evidence="7 8" key="1">
    <citation type="submission" date="2016-08" db="EMBL/GenBank/DDBJ databases">
        <title>Draft genome of Fabibacter sp. strain SK-8.</title>
        <authorList>
            <person name="Wong S.-K."/>
            <person name="Hamasaki K."/>
            <person name="Yoshizawa S."/>
        </authorList>
    </citation>
    <scope>NUCLEOTIDE SEQUENCE [LARGE SCALE GENOMIC DNA]</scope>
    <source>
        <strain evidence="7 8">SK-8</strain>
    </source>
</reference>
<gene>
    <name evidence="7" type="ORF">BFP71_00415</name>
</gene>
<dbReference type="RefSeq" id="WP_069833485.1">
    <property type="nucleotide sequence ID" value="NZ_MDGQ01000002.1"/>
</dbReference>
<dbReference type="SUPFAM" id="SSF53067">
    <property type="entry name" value="Actin-like ATPase domain"/>
    <property type="match status" value="2"/>
</dbReference>
<dbReference type="CDD" id="cd07809">
    <property type="entry name" value="ASKHA_NBD_FGGY_BaXK-like"/>
    <property type="match status" value="1"/>
</dbReference>
<evidence type="ECO:0000256" key="2">
    <source>
        <dbReference type="ARBA" id="ARBA00022679"/>
    </source>
</evidence>
<evidence type="ECO:0000256" key="1">
    <source>
        <dbReference type="ARBA" id="ARBA00009156"/>
    </source>
</evidence>
<evidence type="ECO:0000313" key="8">
    <source>
        <dbReference type="Proteomes" id="UP000095552"/>
    </source>
</evidence>
<dbReference type="OrthoDB" id="9805576at2"/>
<dbReference type="GO" id="GO:0016301">
    <property type="term" value="F:kinase activity"/>
    <property type="evidence" value="ECO:0007669"/>
    <property type="project" value="UniProtKB-KW"/>
</dbReference>
<evidence type="ECO:0000259" key="5">
    <source>
        <dbReference type="Pfam" id="PF00370"/>
    </source>
</evidence>
<evidence type="ECO:0000313" key="7">
    <source>
        <dbReference type="EMBL" id="OEK07502.1"/>
    </source>
</evidence>
<proteinExistence type="inferred from homology"/>
<comment type="caution">
    <text evidence="7">The sequence shown here is derived from an EMBL/GenBank/DDBJ whole genome shotgun (WGS) entry which is preliminary data.</text>
</comment>
<organism evidence="7 8">
    <name type="scientific">Roseivirga misakiensis</name>
    <dbReference type="NCBI Taxonomy" id="1563681"/>
    <lineage>
        <taxon>Bacteria</taxon>
        <taxon>Pseudomonadati</taxon>
        <taxon>Bacteroidota</taxon>
        <taxon>Cytophagia</taxon>
        <taxon>Cytophagales</taxon>
        <taxon>Roseivirgaceae</taxon>
        <taxon>Roseivirga</taxon>
    </lineage>
</organism>
<dbReference type="InterPro" id="IPR018484">
    <property type="entry name" value="FGGY_N"/>
</dbReference>
<dbReference type="PROSITE" id="PS00445">
    <property type="entry name" value="FGGY_KINASES_2"/>
    <property type="match status" value="1"/>
</dbReference>
<dbReference type="STRING" id="1563681.BFP71_00415"/>
<dbReference type="InterPro" id="IPR050406">
    <property type="entry name" value="FGGY_Carb_Kinase"/>
</dbReference>
<accession>A0A1E5T7Z7</accession>
<dbReference type="InterPro" id="IPR043129">
    <property type="entry name" value="ATPase_NBD"/>
</dbReference>
<dbReference type="InterPro" id="IPR018483">
    <property type="entry name" value="Carb_kinase_FGGY_CS"/>
</dbReference>
<dbReference type="Pfam" id="PF00370">
    <property type="entry name" value="FGGY_N"/>
    <property type="match status" value="1"/>
</dbReference>
<dbReference type="Pfam" id="PF02782">
    <property type="entry name" value="FGGY_C"/>
    <property type="match status" value="1"/>
</dbReference>
<dbReference type="GO" id="GO:0016773">
    <property type="term" value="F:phosphotransferase activity, alcohol group as acceptor"/>
    <property type="evidence" value="ECO:0007669"/>
    <property type="project" value="InterPro"/>
</dbReference>
<dbReference type="PIRSF" id="PIRSF000538">
    <property type="entry name" value="GlpK"/>
    <property type="match status" value="1"/>
</dbReference>
<name>A0A1E5T7Z7_9BACT</name>
<evidence type="ECO:0000259" key="6">
    <source>
        <dbReference type="Pfam" id="PF02782"/>
    </source>
</evidence>
<dbReference type="AlphaFoldDB" id="A0A1E5T7Z7"/>
<evidence type="ECO:0000256" key="3">
    <source>
        <dbReference type="ARBA" id="ARBA00022777"/>
    </source>
</evidence>
<dbReference type="Proteomes" id="UP000095552">
    <property type="component" value="Unassembled WGS sequence"/>
</dbReference>
<feature type="domain" description="Carbohydrate kinase FGGY N-terminal" evidence="5">
    <location>
        <begin position="2"/>
        <end position="244"/>
    </location>
</feature>
<dbReference type="PANTHER" id="PTHR43095:SF5">
    <property type="entry name" value="XYLULOSE KINASE"/>
    <property type="match status" value="1"/>
</dbReference>
<dbReference type="EMBL" id="MDGQ01000002">
    <property type="protein sequence ID" value="OEK07502.1"/>
    <property type="molecule type" value="Genomic_DNA"/>
</dbReference>